<dbReference type="EMBL" id="JAVDTH010000032">
    <property type="protein sequence ID" value="MDR6714641.1"/>
    <property type="molecule type" value="Genomic_DNA"/>
</dbReference>
<name>A0ACC6K8B0_9PSED</name>
<evidence type="ECO:0000313" key="1">
    <source>
        <dbReference type="EMBL" id="MDR6714641.1"/>
    </source>
</evidence>
<comment type="caution">
    <text evidence="1">The sequence shown here is derived from an EMBL/GenBank/DDBJ whole genome shotgun (WGS) entry which is preliminary data.</text>
</comment>
<gene>
    <name evidence="1" type="ORF">J2W83_004277</name>
</gene>
<protein>
    <submittedName>
        <fullName evidence="1">Uncharacterized protein</fullName>
    </submittedName>
</protein>
<organism evidence="1 2">
    <name type="scientific">Pseudomonas hunanensis</name>
    <dbReference type="NCBI Taxonomy" id="1247546"/>
    <lineage>
        <taxon>Bacteria</taxon>
        <taxon>Pseudomonadati</taxon>
        <taxon>Pseudomonadota</taxon>
        <taxon>Gammaproteobacteria</taxon>
        <taxon>Pseudomonadales</taxon>
        <taxon>Pseudomonadaceae</taxon>
        <taxon>Pseudomonas</taxon>
    </lineage>
</organism>
<keyword evidence="2" id="KW-1185">Reference proteome</keyword>
<sequence>MLTLNNKAALLERLAQGNIMNGWGAILAFDQAQINDLLEQQYLSAFNDLSFLTPISESFSTDDSGEERVTLDGLVFGVPHLSFEQASLSNANATLTLNLIAGTSTTMLHLPGRPPQLLRVQSLRESMGYHLKMTVDLNVRSSQVGDRGMLLLDLTRSKGFASNLGMVPEVAIRIGELLGAKINAHPAYRQLFTAAMLDLSDYGPLSPTSFAVRTQPHPAANDVLSAQHGKGAVLMFCQLRMNERPGGLPGSGADFPYLIPDDVTAQGAAAFNATLLVDTRLQGFIRNQQPDIVEQLKLPNGHGLQLSEHHQPLDWVSFGRVMPSAKTLNVEPRRAEVVAGRTQSFTLSNPTAPAAALGSWDAASLYLPSAAGTISADGAYRALPPERFRSPQQVTVVSHGVGAQTRTALLVEVAQAIDVSPRVSSAAGGVKIDLYSNPGVTWELLPDEANGGKIYGKLDDQGGGYAIFTADQPAEEVPEILLQRIRASNASDGTSGEAVIFIIAYTADVEVQPAYVPSVDAGVPIQFNLAKEDDRVSWSVFGEGQIDGTGLFTPPREASTIASVIMADIDGRSSGYAVVELADKAVAPPDWTDLTAFSVVTRGTDRCYANGMQQIEVLVTIETNNDDVPLTPVELSSLKFYNVIGNSVLPVIEIDQEGLDPTVGAPVPWAVNNVRNRFDQRSALAGERAEVRSEFSTSRRLFYLQSAKAGQGEFYVKFTKSDGREFSSQSKQFTIKVSSDAPPAGAASNYKLDRKRVFNGRGEKIKDDEFSYYLESIDYWTLTYEHQLMPVKFKTCKIEGASSSVRWESEQFEETFFSYLGVAFNPVSGEEAVAPSRLALDGYLLALAKEQKFTLKEDFISGQAPDPGDLLISLHRVDNMPYWHDSMAKGDDTKAYRKHLDAPLKFELRDINGNLHRVQISFKPPSVDDNRNTLQLAVY</sequence>
<evidence type="ECO:0000313" key="2">
    <source>
        <dbReference type="Proteomes" id="UP001259587"/>
    </source>
</evidence>
<reference evidence="1" key="1">
    <citation type="submission" date="2023-07" db="EMBL/GenBank/DDBJ databases">
        <title>Sorghum-associated microbial communities from plants grown in Nebraska, USA.</title>
        <authorList>
            <person name="Schachtman D."/>
        </authorList>
    </citation>
    <scope>NUCLEOTIDE SEQUENCE</scope>
    <source>
        <strain evidence="1">BE56</strain>
    </source>
</reference>
<accession>A0ACC6K8B0</accession>
<proteinExistence type="predicted"/>
<dbReference type="Proteomes" id="UP001259587">
    <property type="component" value="Unassembled WGS sequence"/>
</dbReference>